<feature type="transmembrane region" description="Helical" evidence="1">
    <location>
        <begin position="12"/>
        <end position="33"/>
    </location>
</feature>
<sequence>MKRYSKGQREVVAKGLVVLANVAAGGLSFGQLLSRPIDWMAFVVGVFAACALYFAAFSFMKGVN</sequence>
<feature type="transmembrane region" description="Helical" evidence="1">
    <location>
        <begin position="39"/>
        <end position="60"/>
    </location>
</feature>
<evidence type="ECO:0000256" key="1">
    <source>
        <dbReference type="SAM" id="Phobius"/>
    </source>
</evidence>
<keyword evidence="1" id="KW-0472">Membrane</keyword>
<dbReference type="EMBL" id="MGEM01000050">
    <property type="protein sequence ID" value="OGL83567.1"/>
    <property type="molecule type" value="Genomic_DNA"/>
</dbReference>
<reference evidence="2 3" key="1">
    <citation type="journal article" date="2016" name="Nat. Commun.">
        <title>Thousands of microbial genomes shed light on interconnected biogeochemical processes in an aquifer system.</title>
        <authorList>
            <person name="Anantharaman K."/>
            <person name="Brown C.T."/>
            <person name="Hug L.A."/>
            <person name="Sharon I."/>
            <person name="Castelle C.J."/>
            <person name="Probst A.J."/>
            <person name="Thomas B.C."/>
            <person name="Singh A."/>
            <person name="Wilkins M.J."/>
            <person name="Karaoz U."/>
            <person name="Brodie E.L."/>
            <person name="Williams K.H."/>
            <person name="Hubbard S.S."/>
            <person name="Banfield J.F."/>
        </authorList>
    </citation>
    <scope>NUCLEOTIDE SEQUENCE [LARGE SCALE GENOMIC DNA]</scope>
</reference>
<proteinExistence type="predicted"/>
<dbReference type="Proteomes" id="UP000177704">
    <property type="component" value="Unassembled WGS sequence"/>
</dbReference>
<protein>
    <submittedName>
        <fullName evidence="2">Uncharacterized protein</fullName>
    </submittedName>
</protein>
<comment type="caution">
    <text evidence="2">The sequence shown here is derived from an EMBL/GenBank/DDBJ whole genome shotgun (WGS) entry which is preliminary data.</text>
</comment>
<accession>A0A1F7V0P4</accession>
<gene>
    <name evidence="2" type="ORF">A3B36_00905</name>
</gene>
<evidence type="ECO:0000313" key="3">
    <source>
        <dbReference type="Proteomes" id="UP000177704"/>
    </source>
</evidence>
<keyword evidence="1" id="KW-0812">Transmembrane</keyword>
<keyword evidence="1" id="KW-1133">Transmembrane helix</keyword>
<organism evidence="2 3">
    <name type="scientific">Candidatus Uhrbacteria bacterium RIFCSPLOWO2_01_FULL_55_36</name>
    <dbReference type="NCBI Taxonomy" id="1802404"/>
    <lineage>
        <taxon>Bacteria</taxon>
        <taxon>Candidatus Uhriibacteriota</taxon>
    </lineage>
</organism>
<dbReference type="AlphaFoldDB" id="A0A1F7V0P4"/>
<name>A0A1F7V0P4_9BACT</name>
<evidence type="ECO:0000313" key="2">
    <source>
        <dbReference type="EMBL" id="OGL83567.1"/>
    </source>
</evidence>